<keyword evidence="3 10" id="KW-0813">Transport</keyword>
<dbReference type="OrthoDB" id="348976at2759"/>
<evidence type="ECO:0000256" key="4">
    <source>
        <dbReference type="ARBA" id="ARBA00022692"/>
    </source>
</evidence>
<sequence>MPTIRNNISPVLFLPGTRGSFKTVRSLASAQDYFQHHDSPSDFFAVDFNQVRFFILKLVSTKDLSPEEGNYNRRDRFGEKSKKRSGFCFEENKFRRLLLSAVTLLSAKQVGFNSTKQALSVEFLSLVIDAILSLYTHSNSPPKSVIVVGHSLGVLAAARLLSDDRFDRTKITTVISLAGPLLDPIYSPGPAMDRVYAKVSAYFKKIANDPNNSLLIVSLTGGSRDFLVPDVLGVVDYHSPGLHVLWLSTSSISRVWASCDHLCILWCRQLMHSLTFAVQDLKAISSAIDQLNVSTRLQVFRDRLTTRFIRLKRPTFILPGPTLPQPPIALDRLPPAPWVFLTGQLNFRYTGILSPEGQFTKIGPFFQDAEQWVLITTNRVFHEWLFLCTGSKRSTSSSNADRVPCPELMPLAKQDSSGVIWVPDHDSAFPRGLALLTLSHKLPSSQSSSSGLLQPGSYLVLAHPPLTSGSAQIELIVETFTDPSKRVQSLTETSVLWHRPVSVYIERQTPVHSSSDSPLSVFHRIYFPSTHFLFGPSFPAPRLIVTSLQCSVDTYDRGLVALFAPWANYFYHTFVRHNASAVLDLDVPIPPRNSSVEDSLFVDLLLKPYCTYNISVHLSLFQWIAKGCTKLKKHSLLAYCIVVSGAGGGVVDCTKSIAANKFSSYWVSDASGNRGLVSYPIHCHARIQLFRLHWAHLFGLVCGHLWLELWLLACLQLFRCNGCKLSKLIPEQRKGELQTSLHLRFQSLIPCNCWLRGAPFEMHFEPLYSILSSLRRFCLFRWSDWDRLYSHDYLGLRYADSELRVQMGISIPFSTRLIAHLAFLVLAVPISLVMPTLIRLLVGTISLTMRTAVYCSRIVLCQHRGLSMKAHSLSHGLLTLSVFFIGLVTCEALGVILLAGHMFFTVYTSFYAQLACDGCNAPLICATPSSTDKTRKDSNDSSAIWPPLFSFYWHCVLLIMIVMDSLFLVENWMDFAQSIDRYHNTGYQHITLLFHGPASRTDWYATVVLFTTALTDWSLVKLCSRKHISSGDLSIFQCIPSVVFFACSALCAVGLFHTALMGYRLALFSSVAIQLLLIGAIFHSTCASSSNSQSFDELAIKSKAE</sequence>
<accession>A0A504Z7W8</accession>
<keyword evidence="6 10" id="KW-0256">Endoplasmic reticulum</keyword>
<evidence type="ECO:0000259" key="11">
    <source>
        <dbReference type="Pfam" id="PF07819"/>
    </source>
</evidence>
<comment type="similarity">
    <text evidence="2 10">Belongs to the GPI inositol-deacylase family.</text>
</comment>
<dbReference type="Proteomes" id="UP000316759">
    <property type="component" value="Unassembled WGS sequence"/>
</dbReference>
<evidence type="ECO:0000256" key="2">
    <source>
        <dbReference type="ARBA" id="ARBA00006931"/>
    </source>
</evidence>
<feature type="transmembrane region" description="Helical" evidence="10">
    <location>
        <begin position="1035"/>
        <end position="1056"/>
    </location>
</feature>
<keyword evidence="4 10" id="KW-0812">Transmembrane</keyword>
<dbReference type="InterPro" id="IPR029058">
    <property type="entry name" value="AB_hydrolase_fold"/>
</dbReference>
<dbReference type="Pfam" id="PF07819">
    <property type="entry name" value="PGAP1"/>
    <property type="match status" value="2"/>
</dbReference>
<dbReference type="AlphaFoldDB" id="A0A504Z7W8"/>
<feature type="transmembrane region" description="Helical" evidence="10">
    <location>
        <begin position="694"/>
        <end position="718"/>
    </location>
</feature>
<dbReference type="GO" id="GO:0050185">
    <property type="term" value="F:phosphatidylinositol deacylase activity"/>
    <property type="evidence" value="ECO:0007669"/>
    <property type="project" value="TreeGrafter"/>
</dbReference>
<name>A0A504Z7W8_FASGI</name>
<dbReference type="PANTHER" id="PTHR15495">
    <property type="entry name" value="NEGATIVE REGULATOR OF VESICLE FORMATION-RELATED"/>
    <property type="match status" value="1"/>
</dbReference>
<comment type="subcellular location">
    <subcellularLocation>
        <location evidence="1">Endoplasmic reticulum membrane</location>
        <topology evidence="1">Multi-pass membrane protein</topology>
    </subcellularLocation>
</comment>
<evidence type="ECO:0000256" key="5">
    <source>
        <dbReference type="ARBA" id="ARBA00022801"/>
    </source>
</evidence>
<keyword evidence="13" id="KW-1185">Reference proteome</keyword>
<evidence type="ECO:0000256" key="7">
    <source>
        <dbReference type="ARBA" id="ARBA00022927"/>
    </source>
</evidence>
<dbReference type="STRING" id="46835.A0A504Z7W8"/>
<feature type="domain" description="GPI inositol-deacylase PGAP1-like alpha/beta" evidence="11">
    <location>
        <begin position="9"/>
        <end position="50"/>
    </location>
</feature>
<evidence type="ECO:0000313" key="12">
    <source>
        <dbReference type="EMBL" id="TPP65978.1"/>
    </source>
</evidence>
<feature type="transmembrane region" description="Helical" evidence="10">
    <location>
        <begin position="951"/>
        <end position="969"/>
    </location>
</feature>
<evidence type="ECO:0000256" key="1">
    <source>
        <dbReference type="ARBA" id="ARBA00004477"/>
    </source>
</evidence>
<evidence type="ECO:0000256" key="9">
    <source>
        <dbReference type="ARBA" id="ARBA00023136"/>
    </source>
</evidence>
<proteinExistence type="inferred from homology"/>
<evidence type="ECO:0000313" key="13">
    <source>
        <dbReference type="Proteomes" id="UP000316759"/>
    </source>
</evidence>
<evidence type="ECO:0000256" key="8">
    <source>
        <dbReference type="ARBA" id="ARBA00022989"/>
    </source>
</evidence>
<comment type="function">
    <text evidence="10">Involved in inositol deacylation of GPI-anchored proteins which plays important roles in the quality control and ER-associated degradation of GPI-anchored proteins.</text>
</comment>
<feature type="transmembrane region" description="Helical" evidence="10">
    <location>
        <begin position="880"/>
        <end position="904"/>
    </location>
</feature>
<keyword evidence="9 10" id="KW-0472">Membrane</keyword>
<dbReference type="GO" id="GO:0006888">
    <property type="term" value="P:endoplasmic reticulum to Golgi vesicle-mediated transport"/>
    <property type="evidence" value="ECO:0007669"/>
    <property type="project" value="TreeGrafter"/>
</dbReference>
<dbReference type="SUPFAM" id="SSF53474">
    <property type="entry name" value="alpha/beta-Hydrolases"/>
    <property type="match status" value="1"/>
</dbReference>
<protein>
    <recommendedName>
        <fullName evidence="10">GPI inositol-deacylase</fullName>
        <ecNumber evidence="10">3.1.-.-</ecNumber>
    </recommendedName>
</protein>
<evidence type="ECO:0000256" key="3">
    <source>
        <dbReference type="ARBA" id="ARBA00022448"/>
    </source>
</evidence>
<feature type="domain" description="GPI inositol-deacylase PGAP1-like alpha/beta" evidence="11">
    <location>
        <begin position="121"/>
        <end position="274"/>
    </location>
</feature>
<dbReference type="PANTHER" id="PTHR15495:SF7">
    <property type="entry name" value="GPI INOSITOL-DEACYLASE"/>
    <property type="match status" value="1"/>
</dbReference>
<keyword evidence="7 10" id="KW-0653">Protein transport</keyword>
<keyword evidence="8 10" id="KW-1133">Transmembrane helix</keyword>
<dbReference type="EC" id="3.1.-.-" evidence="10"/>
<dbReference type="GO" id="GO:0006505">
    <property type="term" value="P:GPI anchor metabolic process"/>
    <property type="evidence" value="ECO:0007669"/>
    <property type="project" value="TreeGrafter"/>
</dbReference>
<evidence type="ECO:0000256" key="10">
    <source>
        <dbReference type="RuleBase" id="RU365011"/>
    </source>
</evidence>
<feature type="transmembrane region" description="Helical" evidence="10">
    <location>
        <begin position="1062"/>
        <end position="1082"/>
    </location>
</feature>
<dbReference type="InterPro" id="IPR039529">
    <property type="entry name" value="PGAP1/BST1"/>
</dbReference>
<feature type="transmembrane region" description="Helical" evidence="10">
    <location>
        <begin position="817"/>
        <end position="834"/>
    </location>
</feature>
<keyword evidence="5 10" id="KW-0378">Hydrolase</keyword>
<dbReference type="GO" id="GO:0005789">
    <property type="term" value="C:endoplasmic reticulum membrane"/>
    <property type="evidence" value="ECO:0007669"/>
    <property type="project" value="UniProtKB-SubCell"/>
</dbReference>
<organism evidence="12 13">
    <name type="scientific">Fasciola gigantica</name>
    <name type="common">Giant liver fluke</name>
    <dbReference type="NCBI Taxonomy" id="46835"/>
    <lineage>
        <taxon>Eukaryota</taxon>
        <taxon>Metazoa</taxon>
        <taxon>Spiralia</taxon>
        <taxon>Lophotrochozoa</taxon>
        <taxon>Platyhelminthes</taxon>
        <taxon>Trematoda</taxon>
        <taxon>Digenea</taxon>
        <taxon>Plagiorchiida</taxon>
        <taxon>Echinostomata</taxon>
        <taxon>Echinostomatoidea</taxon>
        <taxon>Fasciolidae</taxon>
        <taxon>Fasciola</taxon>
    </lineage>
</organism>
<dbReference type="Pfam" id="PF24660">
    <property type="entry name" value="PGAP1_3rd"/>
    <property type="match status" value="1"/>
</dbReference>
<reference evidence="12 13" key="1">
    <citation type="submission" date="2019-04" db="EMBL/GenBank/DDBJ databases">
        <title>Annotation for the trematode Fasciola gigantica.</title>
        <authorList>
            <person name="Choi Y.-J."/>
        </authorList>
    </citation>
    <scope>NUCLEOTIDE SEQUENCE [LARGE SCALE GENOMIC DNA]</scope>
    <source>
        <strain evidence="12">Uganda_cow_1</strain>
    </source>
</reference>
<gene>
    <name evidence="12" type="ORF">FGIG_09327</name>
</gene>
<dbReference type="EMBL" id="SUNJ01002444">
    <property type="protein sequence ID" value="TPP65978.1"/>
    <property type="molecule type" value="Genomic_DNA"/>
</dbReference>
<dbReference type="GO" id="GO:0015031">
    <property type="term" value="P:protein transport"/>
    <property type="evidence" value="ECO:0007669"/>
    <property type="project" value="UniProtKB-KW"/>
</dbReference>
<evidence type="ECO:0000256" key="6">
    <source>
        <dbReference type="ARBA" id="ARBA00022824"/>
    </source>
</evidence>
<dbReference type="Gene3D" id="3.40.50.1820">
    <property type="entry name" value="alpha/beta hydrolase"/>
    <property type="match status" value="1"/>
</dbReference>
<comment type="caution">
    <text evidence="12">The sequence shown here is derived from an EMBL/GenBank/DDBJ whole genome shotgun (WGS) entry which is preliminary data.</text>
</comment>
<dbReference type="InterPro" id="IPR012908">
    <property type="entry name" value="PGAP1-ab_dom-like"/>
</dbReference>